<sequence length="375" mass="39324">MTPLDPSQRYDLAVIGGGIMGCAAALTAAQGGLKTVVIEKSELGSGASGVNAGTLSLQIKRVKLMPYAIKGHEIWEHAGDKVGFRRTGGLTLAFTEAEAERLTTYMAMKKEAGAPIEMKSPAEVADMEPGLNKGVVLASYCGEDGYANSSMTGVYYRKRLSDAGITAFENLAVEGIDRDGGFVLKTARGVIRAKRILISCGGWVKEVAAMVGVDLPVRVRINTVSVTERCAPVVSHVIGHATGLLTLKQKANGTVLIGGGWQGRGTPAEGRGEVVADSLLTNIRLAQFAVPALGSCRITRIWTGFEANVPDFYPLAGALDGVPDAFILACVRGGYTIGPYMGHLMGQLILGGQPEMPLFDPNRFAVPDATAASAS</sequence>
<proteinExistence type="predicted"/>
<dbReference type="RefSeq" id="WP_268235590.1">
    <property type="nucleotide sequence ID" value="NZ_BMCP01000004.1"/>
</dbReference>
<dbReference type="InterPro" id="IPR006076">
    <property type="entry name" value="FAD-dep_OxRdtase"/>
</dbReference>
<evidence type="ECO:0000259" key="2">
    <source>
        <dbReference type="Pfam" id="PF01266"/>
    </source>
</evidence>
<dbReference type="InterPro" id="IPR036188">
    <property type="entry name" value="FAD/NAD-bd_sf"/>
</dbReference>
<dbReference type="GO" id="GO:0016491">
    <property type="term" value="F:oxidoreductase activity"/>
    <property type="evidence" value="ECO:0007669"/>
    <property type="project" value="UniProtKB-KW"/>
</dbReference>
<evidence type="ECO:0000313" key="3">
    <source>
        <dbReference type="EMBL" id="GGE50363.1"/>
    </source>
</evidence>
<gene>
    <name evidence="3" type="primary">soxB</name>
    <name evidence="3" type="ORF">GCM10007276_29310</name>
</gene>
<organism evidence="3 4">
    <name type="scientific">Agaricicola taiwanensis</name>
    <dbReference type="NCBI Taxonomy" id="591372"/>
    <lineage>
        <taxon>Bacteria</taxon>
        <taxon>Pseudomonadati</taxon>
        <taxon>Pseudomonadota</taxon>
        <taxon>Alphaproteobacteria</taxon>
        <taxon>Rhodobacterales</taxon>
        <taxon>Paracoccaceae</taxon>
        <taxon>Agaricicola</taxon>
    </lineage>
</organism>
<dbReference type="Gene3D" id="3.30.9.10">
    <property type="entry name" value="D-Amino Acid Oxidase, subunit A, domain 2"/>
    <property type="match status" value="1"/>
</dbReference>
<evidence type="ECO:0000256" key="1">
    <source>
        <dbReference type="ARBA" id="ARBA00023002"/>
    </source>
</evidence>
<evidence type="ECO:0000313" key="4">
    <source>
        <dbReference type="Proteomes" id="UP000602745"/>
    </source>
</evidence>
<dbReference type="Pfam" id="PF01266">
    <property type="entry name" value="DAO"/>
    <property type="match status" value="1"/>
</dbReference>
<dbReference type="EMBL" id="BMCP01000004">
    <property type="protein sequence ID" value="GGE50363.1"/>
    <property type="molecule type" value="Genomic_DNA"/>
</dbReference>
<dbReference type="PANTHER" id="PTHR13847">
    <property type="entry name" value="SARCOSINE DEHYDROGENASE-RELATED"/>
    <property type="match status" value="1"/>
</dbReference>
<reference evidence="3" key="2">
    <citation type="submission" date="2020-09" db="EMBL/GenBank/DDBJ databases">
        <authorList>
            <person name="Sun Q."/>
            <person name="Sedlacek I."/>
        </authorList>
    </citation>
    <scope>NUCLEOTIDE SEQUENCE</scope>
    <source>
        <strain evidence="3">CCM 7684</strain>
    </source>
</reference>
<dbReference type="AlphaFoldDB" id="A0A8J2YK62"/>
<name>A0A8J2YK62_9RHOB</name>
<dbReference type="Gene3D" id="3.50.50.60">
    <property type="entry name" value="FAD/NAD(P)-binding domain"/>
    <property type="match status" value="1"/>
</dbReference>
<comment type="caution">
    <text evidence="3">The sequence shown here is derived from an EMBL/GenBank/DDBJ whole genome shotgun (WGS) entry which is preliminary data.</text>
</comment>
<dbReference type="SUPFAM" id="SSF51905">
    <property type="entry name" value="FAD/NAD(P)-binding domain"/>
    <property type="match status" value="1"/>
</dbReference>
<keyword evidence="4" id="KW-1185">Reference proteome</keyword>
<protein>
    <submittedName>
        <fullName evidence="3">Sarcosine oxidase subunit beta</fullName>
    </submittedName>
</protein>
<dbReference type="GO" id="GO:0005737">
    <property type="term" value="C:cytoplasm"/>
    <property type="evidence" value="ECO:0007669"/>
    <property type="project" value="TreeGrafter"/>
</dbReference>
<dbReference type="Proteomes" id="UP000602745">
    <property type="component" value="Unassembled WGS sequence"/>
</dbReference>
<keyword evidence="1" id="KW-0560">Oxidoreductase</keyword>
<feature type="domain" description="FAD dependent oxidoreductase" evidence="2">
    <location>
        <begin position="11"/>
        <end position="348"/>
    </location>
</feature>
<accession>A0A8J2YK62</accession>
<reference evidence="3" key="1">
    <citation type="journal article" date="2014" name="Int. J. Syst. Evol. Microbiol.">
        <title>Complete genome sequence of Corynebacterium casei LMG S-19264T (=DSM 44701T), isolated from a smear-ripened cheese.</title>
        <authorList>
            <consortium name="US DOE Joint Genome Institute (JGI-PGF)"/>
            <person name="Walter F."/>
            <person name="Albersmeier A."/>
            <person name="Kalinowski J."/>
            <person name="Ruckert C."/>
        </authorList>
    </citation>
    <scope>NUCLEOTIDE SEQUENCE</scope>
    <source>
        <strain evidence="3">CCM 7684</strain>
    </source>
</reference>
<dbReference type="PANTHER" id="PTHR13847:SF287">
    <property type="entry name" value="FAD-DEPENDENT OXIDOREDUCTASE DOMAIN-CONTAINING PROTEIN 1"/>
    <property type="match status" value="1"/>
</dbReference>